<protein>
    <recommendedName>
        <fullName evidence="9">Nuclear condensin complex subunit 3 C-terminal domain-containing protein</fullName>
    </recommendedName>
</protein>
<keyword evidence="6" id="KW-0226">DNA condensation</keyword>
<dbReference type="OrthoDB" id="27187at2759"/>
<dbReference type="InterPro" id="IPR027165">
    <property type="entry name" value="CND3"/>
</dbReference>
<dbReference type="PANTHER" id="PTHR14418">
    <property type="entry name" value="CONDENSIN COMPLEX SUBUNIT 3-RELATED"/>
    <property type="match status" value="1"/>
</dbReference>
<feature type="region of interest" description="Disordered" evidence="8">
    <location>
        <begin position="153"/>
        <end position="172"/>
    </location>
</feature>
<dbReference type="GO" id="GO:0000793">
    <property type="term" value="C:condensed chromosome"/>
    <property type="evidence" value="ECO:0007669"/>
    <property type="project" value="TreeGrafter"/>
</dbReference>
<evidence type="ECO:0000256" key="1">
    <source>
        <dbReference type="ARBA" id="ARBA00004286"/>
    </source>
</evidence>
<dbReference type="InterPro" id="IPR025977">
    <property type="entry name" value="Cnd3_C"/>
</dbReference>
<evidence type="ECO:0000256" key="2">
    <source>
        <dbReference type="ARBA" id="ARBA00006533"/>
    </source>
</evidence>
<evidence type="ECO:0000256" key="3">
    <source>
        <dbReference type="ARBA" id="ARBA00022454"/>
    </source>
</evidence>
<sequence length="973" mass="111217">MSESRVNVAHASASNFDLVYLLFNMAPTSAQVRKQNAIASLSTTVPQIFNEAQKPNATQRKHAVALRKIQEQCALNSPARKGLPHDIDPEGESKFNAEVIRNINKILNIRKREPHADRIVRFIATFMQYTQQLGALFFLFSANTRLTLKRHLDTSEDSDDEDDQNEQDNENEENEYLSARFVEHLLRHLLRGTQAKHKPVRLRCCQIIALSINSLGEIDEELYQQLRSALFGRIRDKEATVRIQAATALSRLQSADDEVDPKDGRNITGKLLWLLQHDPSAEVRRVVLFNLDKTEDTIPYILERARDIDSINRRVVFLKPMAEIEDFRTLTLQQRNDLLKWGLNDRDRLVRRAASRMLANHWIRHADNNLLEFLERLDVVDSPIADDVLTAFLTARTDIVNSIKFEEQFWENLSTESAFMAKVFIKFLKSQKMEEKLDEILPEVTRHAFSIQNCWDIRKTADEDMQTDYDFIIVQLLEIAKCLDYADEVGRRKMFVLLREMLMDQHLHDEYVPIIVELFKIISPDERDFTRVMIEIIADIQELSTPDPVLAEEAGTPSKRARLGSDNGEHIRIKSEDEEPADSESRLLKGMLLHLKCLTICRHMLELSEESLQDNSTLYGILNELIVPSVQSKEVVLREEGLHCLGLACALDKNLGHHNIPLFVHCLKNGHEQLQQKALMIIFDMIMIYGLSPFLEKLESEEALEQLFEYCLDHDSVEVQGIAVEGLSKLMLTRSFKSEVILKLLVVLYFFPTTIDDNKIQQCLSYFFPAYCYSSHENQRVMVKIAIKALMELCDTYADLEKDERMVSPAQISDMLADWTDPRRIALSKIKLADENQVDHDAHADVAIDALESIVKHAGLVRKTMVHLLGKLHLSDAGDERLEAIHQLIEHINKEKPLKETAIVRNAWARFCKSVETIISNKSNNRVTTESVPGENIEESCVQSTTSTDSGAAEHIETPIASTSTSVDEPVNK</sequence>
<comment type="subcellular location">
    <subcellularLocation>
        <location evidence="1">Chromosome</location>
    </subcellularLocation>
</comment>
<feature type="compositionally biased region" description="Acidic residues" evidence="8">
    <location>
        <begin position="155"/>
        <end position="172"/>
    </location>
</feature>
<evidence type="ECO:0000256" key="4">
    <source>
        <dbReference type="ARBA" id="ARBA00022618"/>
    </source>
</evidence>
<evidence type="ECO:0000256" key="7">
    <source>
        <dbReference type="ARBA" id="ARBA00023306"/>
    </source>
</evidence>
<dbReference type="SUPFAM" id="SSF48371">
    <property type="entry name" value="ARM repeat"/>
    <property type="match status" value="1"/>
</dbReference>
<dbReference type="InterPro" id="IPR016024">
    <property type="entry name" value="ARM-type_fold"/>
</dbReference>
<keyword evidence="4" id="KW-0132">Cell division</keyword>
<feature type="compositionally biased region" description="Polar residues" evidence="8">
    <location>
        <begin position="941"/>
        <end position="950"/>
    </location>
</feature>
<proteinExistence type="inferred from homology"/>
<dbReference type="InterPro" id="IPR011989">
    <property type="entry name" value="ARM-like"/>
</dbReference>
<dbReference type="GO" id="GO:0007076">
    <property type="term" value="P:mitotic chromosome condensation"/>
    <property type="evidence" value="ECO:0007669"/>
    <property type="project" value="InterPro"/>
</dbReference>
<feature type="domain" description="Nuclear condensin complex subunit 3 C-terminal" evidence="9">
    <location>
        <begin position="596"/>
        <end position="874"/>
    </location>
</feature>
<name>A0A077X3Y9_9FUNG</name>
<dbReference type="PANTHER" id="PTHR14418:SF5">
    <property type="entry name" value="CONDENSIN COMPLEX SUBUNIT 3"/>
    <property type="match status" value="1"/>
</dbReference>
<accession>A0A077X3Y9</accession>
<evidence type="ECO:0000256" key="5">
    <source>
        <dbReference type="ARBA" id="ARBA00022776"/>
    </source>
</evidence>
<evidence type="ECO:0000256" key="8">
    <source>
        <dbReference type="SAM" id="MobiDB-lite"/>
    </source>
</evidence>
<evidence type="ECO:0000256" key="6">
    <source>
        <dbReference type="ARBA" id="ARBA00023067"/>
    </source>
</evidence>
<keyword evidence="3" id="KW-0158">Chromosome</keyword>
<keyword evidence="7" id="KW-0131">Cell cycle</keyword>
<feature type="region of interest" description="Disordered" evidence="8">
    <location>
        <begin position="925"/>
        <end position="973"/>
    </location>
</feature>
<dbReference type="Pfam" id="PF12719">
    <property type="entry name" value="Cnd3"/>
    <property type="match status" value="1"/>
</dbReference>
<dbReference type="AlphaFoldDB" id="A0A077X3Y9"/>
<reference evidence="10" key="1">
    <citation type="journal article" date="2014" name="Genome Announc.">
        <title>De novo whole-genome sequence and genome annotation of Lichtheimia ramosa.</title>
        <authorList>
            <person name="Linde J."/>
            <person name="Schwartze V."/>
            <person name="Binder U."/>
            <person name="Lass-Florl C."/>
            <person name="Voigt K."/>
            <person name="Horn F."/>
        </authorList>
    </citation>
    <scope>NUCLEOTIDE SEQUENCE</scope>
    <source>
        <strain evidence="10">JMRC FSU:6197</strain>
    </source>
</reference>
<dbReference type="Gene3D" id="1.25.10.10">
    <property type="entry name" value="Leucine-rich Repeat Variant"/>
    <property type="match status" value="2"/>
</dbReference>
<evidence type="ECO:0000313" key="10">
    <source>
        <dbReference type="EMBL" id="CDS13727.1"/>
    </source>
</evidence>
<keyword evidence="5" id="KW-0498">Mitosis</keyword>
<gene>
    <name evidence="10" type="ORF">LRAMOSA05901</name>
</gene>
<evidence type="ECO:0000259" key="9">
    <source>
        <dbReference type="Pfam" id="PF12719"/>
    </source>
</evidence>
<dbReference type="EMBL" id="LK023385">
    <property type="protein sequence ID" value="CDS13727.1"/>
    <property type="molecule type" value="Genomic_DNA"/>
</dbReference>
<organism evidence="10">
    <name type="scientific">Lichtheimia ramosa</name>
    <dbReference type="NCBI Taxonomy" id="688394"/>
    <lineage>
        <taxon>Eukaryota</taxon>
        <taxon>Fungi</taxon>
        <taxon>Fungi incertae sedis</taxon>
        <taxon>Mucoromycota</taxon>
        <taxon>Mucoromycotina</taxon>
        <taxon>Mucoromycetes</taxon>
        <taxon>Mucorales</taxon>
        <taxon>Lichtheimiaceae</taxon>
        <taxon>Lichtheimia</taxon>
    </lineage>
</organism>
<dbReference type="GO" id="GO:0000796">
    <property type="term" value="C:condensin complex"/>
    <property type="evidence" value="ECO:0007669"/>
    <property type="project" value="InterPro"/>
</dbReference>
<dbReference type="GO" id="GO:0051301">
    <property type="term" value="P:cell division"/>
    <property type="evidence" value="ECO:0007669"/>
    <property type="project" value="UniProtKB-KW"/>
</dbReference>
<comment type="similarity">
    <text evidence="2">Belongs to the CND3 (condensin subunit 3) family.</text>
</comment>